<dbReference type="Pfam" id="PF00076">
    <property type="entry name" value="RRM_1"/>
    <property type="match status" value="2"/>
</dbReference>
<dbReference type="Proteomes" id="UP000678499">
    <property type="component" value="Unassembled WGS sequence"/>
</dbReference>
<dbReference type="OrthoDB" id="266020at2759"/>
<dbReference type="InterPro" id="IPR012677">
    <property type="entry name" value="Nucleotide-bd_a/b_plait_sf"/>
</dbReference>
<evidence type="ECO:0000259" key="6">
    <source>
        <dbReference type="PROSITE" id="PS50102"/>
    </source>
</evidence>
<dbReference type="InterPro" id="IPR002343">
    <property type="entry name" value="Hud_Sxl_RNA"/>
</dbReference>
<sequence>MQFPDTTSFPQQYCYPNLLTMQNQNNNAAMISFAPYPIPGALYNGQPVVASDVLQNVFKLMGTDFSMPEYPINVSTCEATNDGCIGNEPEYKGRTNLIVNYLPLELSQEGLRRMFSPFGAIVSCRIIREHCGWDGDRRVLGGSLGYGFVNFAFSSDAQRAVLVLNGTKLLGKTLKVSFARPSSDVIKNANLYVKNLPRTITSQQLEQIFSPFGNIVTTRIILDRLS</sequence>
<evidence type="ECO:0000256" key="5">
    <source>
        <dbReference type="PROSITE-ProRule" id="PRU00176"/>
    </source>
</evidence>
<feature type="domain" description="RRM" evidence="6">
    <location>
        <begin position="189"/>
        <end position="226"/>
    </location>
</feature>
<evidence type="ECO:0000256" key="2">
    <source>
        <dbReference type="ARBA" id="ARBA00022884"/>
    </source>
</evidence>
<protein>
    <recommendedName>
        <fullName evidence="4">Protein alan shepard</fullName>
    </recommendedName>
</protein>
<organism evidence="7">
    <name type="scientific">Notodromas monacha</name>
    <dbReference type="NCBI Taxonomy" id="399045"/>
    <lineage>
        <taxon>Eukaryota</taxon>
        <taxon>Metazoa</taxon>
        <taxon>Ecdysozoa</taxon>
        <taxon>Arthropoda</taxon>
        <taxon>Crustacea</taxon>
        <taxon>Oligostraca</taxon>
        <taxon>Ostracoda</taxon>
        <taxon>Podocopa</taxon>
        <taxon>Podocopida</taxon>
        <taxon>Cypridocopina</taxon>
        <taxon>Cypridoidea</taxon>
        <taxon>Cyprididae</taxon>
        <taxon>Notodromas</taxon>
    </lineage>
</organism>
<feature type="domain" description="RRM" evidence="6">
    <location>
        <begin position="95"/>
        <end position="181"/>
    </location>
</feature>
<dbReference type="GO" id="GO:0005737">
    <property type="term" value="C:cytoplasm"/>
    <property type="evidence" value="ECO:0007669"/>
    <property type="project" value="UniProtKB-ARBA"/>
</dbReference>
<dbReference type="EMBL" id="OA890344">
    <property type="protein sequence ID" value="CAD7284471.1"/>
    <property type="molecule type" value="Genomic_DNA"/>
</dbReference>
<evidence type="ECO:0000256" key="4">
    <source>
        <dbReference type="ARBA" id="ARBA00039536"/>
    </source>
</evidence>
<dbReference type="PANTHER" id="PTHR24012">
    <property type="entry name" value="RNA BINDING PROTEIN"/>
    <property type="match status" value="1"/>
</dbReference>
<dbReference type="FunFam" id="3.30.70.330:FF:000383">
    <property type="entry name" value="Sex lethal, isoform D"/>
    <property type="match status" value="1"/>
</dbReference>
<keyword evidence="2 5" id="KW-0694">RNA-binding</keyword>
<dbReference type="PRINTS" id="PR00961">
    <property type="entry name" value="HUDSXLRNA"/>
</dbReference>
<feature type="non-terminal residue" evidence="7">
    <location>
        <position position="1"/>
    </location>
</feature>
<dbReference type="GO" id="GO:1990904">
    <property type="term" value="C:ribonucleoprotein complex"/>
    <property type="evidence" value="ECO:0007669"/>
    <property type="project" value="InterPro"/>
</dbReference>
<dbReference type="SUPFAM" id="SSF54928">
    <property type="entry name" value="RNA-binding domain, RBD"/>
    <property type="match status" value="1"/>
</dbReference>
<comment type="function">
    <text evidence="3">Has a role in the perception of gravity.</text>
</comment>
<evidence type="ECO:0000256" key="3">
    <source>
        <dbReference type="ARBA" id="ARBA00037469"/>
    </source>
</evidence>
<dbReference type="GO" id="GO:0010629">
    <property type="term" value="P:negative regulation of gene expression"/>
    <property type="evidence" value="ECO:0007669"/>
    <property type="project" value="UniProtKB-ARBA"/>
</dbReference>
<dbReference type="Gene3D" id="3.30.70.330">
    <property type="match status" value="2"/>
</dbReference>
<dbReference type="AlphaFoldDB" id="A0A7R9C0F1"/>
<evidence type="ECO:0000256" key="1">
    <source>
        <dbReference type="ARBA" id="ARBA00022737"/>
    </source>
</evidence>
<dbReference type="InterPro" id="IPR035979">
    <property type="entry name" value="RBD_domain_sf"/>
</dbReference>
<keyword evidence="8" id="KW-1185">Reference proteome</keyword>
<evidence type="ECO:0000313" key="7">
    <source>
        <dbReference type="EMBL" id="CAD7284471.1"/>
    </source>
</evidence>
<proteinExistence type="predicted"/>
<dbReference type="SMART" id="SM00360">
    <property type="entry name" value="RRM"/>
    <property type="match status" value="1"/>
</dbReference>
<dbReference type="InterPro" id="IPR000504">
    <property type="entry name" value="RRM_dom"/>
</dbReference>
<name>A0A7R9C0F1_9CRUS</name>
<reference evidence="7" key="1">
    <citation type="submission" date="2020-11" db="EMBL/GenBank/DDBJ databases">
        <authorList>
            <person name="Tran Van P."/>
        </authorList>
    </citation>
    <scope>NUCLEOTIDE SEQUENCE</scope>
</reference>
<dbReference type="GO" id="GO:0009967">
    <property type="term" value="P:positive regulation of signal transduction"/>
    <property type="evidence" value="ECO:0007669"/>
    <property type="project" value="UniProtKB-ARBA"/>
</dbReference>
<evidence type="ECO:0000313" key="8">
    <source>
        <dbReference type="Proteomes" id="UP000678499"/>
    </source>
</evidence>
<dbReference type="EMBL" id="CAJPEX010008307">
    <property type="protein sequence ID" value="CAG0924623.1"/>
    <property type="molecule type" value="Genomic_DNA"/>
</dbReference>
<dbReference type="PROSITE" id="PS50102">
    <property type="entry name" value="RRM"/>
    <property type="match status" value="2"/>
</dbReference>
<accession>A0A7R9C0F1</accession>
<gene>
    <name evidence="7" type="ORF">NMOB1V02_LOCUS12077</name>
</gene>
<dbReference type="GO" id="GO:0003729">
    <property type="term" value="F:mRNA binding"/>
    <property type="evidence" value="ECO:0007669"/>
    <property type="project" value="UniProtKB-ARBA"/>
</dbReference>
<keyword evidence="1" id="KW-0677">Repeat</keyword>